<keyword evidence="1" id="KW-0472">Membrane</keyword>
<comment type="caution">
    <text evidence="2">The sequence shown here is derived from an EMBL/GenBank/DDBJ whole genome shotgun (WGS) entry which is preliminary data.</text>
</comment>
<reference evidence="2" key="1">
    <citation type="submission" date="2020-10" db="EMBL/GenBank/DDBJ databases">
        <authorList>
            <person name="Gilroy R."/>
        </authorList>
    </citation>
    <scope>NUCLEOTIDE SEQUENCE</scope>
    <source>
        <strain evidence="2">4920</strain>
    </source>
</reference>
<gene>
    <name evidence="2" type="ORF">IAC74_06025</name>
</gene>
<feature type="transmembrane region" description="Helical" evidence="1">
    <location>
        <begin position="150"/>
        <end position="172"/>
    </location>
</feature>
<dbReference type="Proteomes" id="UP000886743">
    <property type="component" value="Unassembled WGS sequence"/>
</dbReference>
<dbReference type="AlphaFoldDB" id="A0A9D1T085"/>
<feature type="transmembrane region" description="Helical" evidence="1">
    <location>
        <begin position="202"/>
        <end position="219"/>
    </location>
</feature>
<proteinExistence type="predicted"/>
<feature type="transmembrane region" description="Helical" evidence="1">
    <location>
        <begin position="54"/>
        <end position="74"/>
    </location>
</feature>
<organism evidence="2 3">
    <name type="scientific">Candidatus Aphodoplasma excrementigallinarum</name>
    <dbReference type="NCBI Taxonomy" id="2840673"/>
    <lineage>
        <taxon>Bacteria</taxon>
        <taxon>Bacillati</taxon>
        <taxon>Bacillota</taxon>
        <taxon>Clostridia</taxon>
        <taxon>Eubacteriales</taxon>
        <taxon>Candidatus Aphodoplasma</taxon>
    </lineage>
</organism>
<evidence type="ECO:0000313" key="2">
    <source>
        <dbReference type="EMBL" id="HIV03114.1"/>
    </source>
</evidence>
<name>A0A9D1T085_9FIRM</name>
<accession>A0A9D1T085</accession>
<evidence type="ECO:0000313" key="3">
    <source>
        <dbReference type="Proteomes" id="UP000886743"/>
    </source>
</evidence>
<dbReference type="EMBL" id="DVOF01000175">
    <property type="protein sequence ID" value="HIV03114.1"/>
    <property type="molecule type" value="Genomic_DNA"/>
</dbReference>
<feature type="transmembrane region" description="Helical" evidence="1">
    <location>
        <begin position="86"/>
        <end position="104"/>
    </location>
</feature>
<keyword evidence="1" id="KW-0812">Transmembrane</keyword>
<protein>
    <submittedName>
        <fullName evidence="2">Uncharacterized protein</fullName>
    </submittedName>
</protein>
<evidence type="ECO:0000256" key="1">
    <source>
        <dbReference type="SAM" id="Phobius"/>
    </source>
</evidence>
<sequence>MGAATSGIDKGGGRMRVNSKFRAFLLFLSLLALQIVYEFGCKRYLFAQTLSLKIFAGGLIVLLMGAALVFALFLQEGSFGKRFLRALLGNAVMAAAAFLSNWLMRVITGASIWVAVWFPADILIRFFSIIVAIHLMVGGKMRRFRFSPRLLWWLAVGVVVVLLFRGTGAFVWDYYLDMQADSITMELLRIFTIDPWLDKENYFLMVYWPAVAAAVFASSEKRRKRESCE</sequence>
<reference evidence="2" key="2">
    <citation type="journal article" date="2021" name="PeerJ">
        <title>Extensive microbial diversity within the chicken gut microbiome revealed by metagenomics and culture.</title>
        <authorList>
            <person name="Gilroy R."/>
            <person name="Ravi A."/>
            <person name="Getino M."/>
            <person name="Pursley I."/>
            <person name="Horton D.L."/>
            <person name="Alikhan N.F."/>
            <person name="Baker D."/>
            <person name="Gharbi K."/>
            <person name="Hall N."/>
            <person name="Watson M."/>
            <person name="Adriaenssens E.M."/>
            <person name="Foster-Nyarko E."/>
            <person name="Jarju S."/>
            <person name="Secka A."/>
            <person name="Antonio M."/>
            <person name="Oren A."/>
            <person name="Chaudhuri R.R."/>
            <person name="La Ragione R."/>
            <person name="Hildebrand F."/>
            <person name="Pallen M.J."/>
        </authorList>
    </citation>
    <scope>NUCLEOTIDE SEQUENCE</scope>
    <source>
        <strain evidence="2">4920</strain>
    </source>
</reference>
<feature type="transmembrane region" description="Helical" evidence="1">
    <location>
        <begin position="110"/>
        <end position="138"/>
    </location>
</feature>
<keyword evidence="1" id="KW-1133">Transmembrane helix</keyword>